<comment type="caution">
    <text evidence="1">The sequence shown here is derived from an EMBL/GenBank/DDBJ whole genome shotgun (WGS) entry which is preliminary data.</text>
</comment>
<dbReference type="PANTHER" id="PTHR38009:SF1">
    <property type="entry name" value="CONSERVED HYPOTHETICAL PHAGE TAIL PROTEIN"/>
    <property type="match status" value="1"/>
</dbReference>
<dbReference type="AlphaFoldDB" id="A0A4Q5LQD5"/>
<dbReference type="Proteomes" id="UP000293331">
    <property type="component" value="Unassembled WGS sequence"/>
</dbReference>
<keyword evidence="2" id="KW-1185">Reference proteome</keyword>
<dbReference type="InterPro" id="IPR010667">
    <property type="entry name" value="Phage_T4_Gp19"/>
</dbReference>
<dbReference type="Pfam" id="PF06841">
    <property type="entry name" value="Phage_T4_gp19"/>
    <property type="match status" value="1"/>
</dbReference>
<protein>
    <submittedName>
        <fullName evidence="1">Phage tail protein</fullName>
    </submittedName>
</protein>
<dbReference type="NCBIfam" id="TIGR02241">
    <property type="entry name" value="conserved hypothetical phage tail region protein"/>
    <property type="match status" value="1"/>
</dbReference>
<reference evidence="1 2" key="1">
    <citation type="submission" date="2019-02" db="EMBL/GenBank/DDBJ databases">
        <title>Bacterial novel species Mucilaginibacter sp. 17JY9-4 isolated from soil.</title>
        <authorList>
            <person name="Jung H.-Y."/>
        </authorList>
    </citation>
    <scope>NUCLEOTIDE SEQUENCE [LARGE SCALE GENOMIC DNA]</scope>
    <source>
        <strain evidence="1 2">17JY9-4</strain>
    </source>
</reference>
<dbReference type="InterPro" id="IPR011747">
    <property type="entry name" value="CHP02241"/>
</dbReference>
<sequence length="167" mass="18315">MSSSSSPTVSPHNDYPVNFYFQVGYNNENIAFQEVSGISQEMAIEEVTCGGENRFKYRLPVVASSKNLVLKSAVLPKNSTFNAWCLSTLSGGFTQSIATGIITVNLLNPAQEVCLAWTFNGAYPVKYSVSDLKSQDGSIIIQSIEMAYTFFELSTNTIVYPTPPKNQ</sequence>
<dbReference type="EMBL" id="SEWG01000002">
    <property type="protein sequence ID" value="RYU91645.1"/>
    <property type="molecule type" value="Genomic_DNA"/>
</dbReference>
<dbReference type="GO" id="GO:0005198">
    <property type="term" value="F:structural molecule activity"/>
    <property type="evidence" value="ECO:0007669"/>
    <property type="project" value="InterPro"/>
</dbReference>
<dbReference type="OrthoDB" id="9799891at2"/>
<gene>
    <name evidence="1" type="ORF">EWM62_06815</name>
</gene>
<organism evidence="1 2">
    <name type="scientific">Mucilaginibacter terrigena</name>
    <dbReference type="NCBI Taxonomy" id="2492395"/>
    <lineage>
        <taxon>Bacteria</taxon>
        <taxon>Pseudomonadati</taxon>
        <taxon>Bacteroidota</taxon>
        <taxon>Sphingobacteriia</taxon>
        <taxon>Sphingobacteriales</taxon>
        <taxon>Sphingobacteriaceae</taxon>
        <taxon>Mucilaginibacter</taxon>
    </lineage>
</organism>
<dbReference type="RefSeq" id="WP_129875902.1">
    <property type="nucleotide sequence ID" value="NZ_SEWG01000002.1"/>
</dbReference>
<dbReference type="PANTHER" id="PTHR38009">
    <property type="entry name" value="CONSERVED HYPOTHETICAL PHAGE TAIL PROTEIN"/>
    <property type="match status" value="1"/>
</dbReference>
<accession>A0A4Q5LQD5</accession>
<proteinExistence type="predicted"/>
<evidence type="ECO:0000313" key="1">
    <source>
        <dbReference type="EMBL" id="RYU91645.1"/>
    </source>
</evidence>
<name>A0A4Q5LQD5_9SPHI</name>
<evidence type="ECO:0000313" key="2">
    <source>
        <dbReference type="Proteomes" id="UP000293331"/>
    </source>
</evidence>